<reference evidence="5 6" key="1">
    <citation type="submission" date="2016-02" db="EMBL/GenBank/DDBJ databases">
        <title>Corynebacterium glutamicum N24 whole genome sequencing project.</title>
        <authorList>
            <person name="Matsutani M."/>
            <person name="Nangtapong N."/>
            <person name="Yakushi T."/>
            <person name="Matsushita K."/>
        </authorList>
    </citation>
    <scope>NUCLEOTIDE SEQUENCE [LARGE SCALE GENOMIC DNA]</scope>
    <source>
        <strain evidence="5 6">N24</strain>
    </source>
</reference>
<evidence type="ECO:0000256" key="1">
    <source>
        <dbReference type="ARBA" id="ARBA00022737"/>
    </source>
</evidence>
<dbReference type="InterPro" id="IPR036650">
    <property type="entry name" value="CAT_RNA-bd_dom_sf"/>
</dbReference>
<feature type="domain" description="PRD" evidence="4">
    <location>
        <begin position="177"/>
        <end position="287"/>
    </location>
</feature>
<gene>
    <name evidence="5" type="primary">bglR</name>
    <name evidence="5" type="ORF">N24_2933</name>
</gene>
<dbReference type="RefSeq" id="WP_096458842.1">
    <property type="nucleotide sequence ID" value="NZ_AP017369.1"/>
</dbReference>
<dbReference type="InterPro" id="IPR004341">
    <property type="entry name" value="CAT_RNA-bd_dom"/>
</dbReference>
<dbReference type="PANTHER" id="PTHR30185:SF18">
    <property type="entry name" value="TRANSCRIPTIONAL REGULATOR MTLR"/>
    <property type="match status" value="1"/>
</dbReference>
<dbReference type="AlphaFoldDB" id="A0A169S655"/>
<evidence type="ECO:0000256" key="3">
    <source>
        <dbReference type="ARBA" id="ARBA00023163"/>
    </source>
</evidence>
<evidence type="ECO:0000313" key="6">
    <source>
        <dbReference type="Proteomes" id="UP000218244"/>
    </source>
</evidence>
<feature type="domain" description="PRD" evidence="4">
    <location>
        <begin position="64"/>
        <end position="176"/>
    </location>
</feature>
<evidence type="ECO:0000259" key="4">
    <source>
        <dbReference type="PROSITE" id="PS51372"/>
    </source>
</evidence>
<keyword evidence="1" id="KW-0677">Repeat</keyword>
<dbReference type="PANTHER" id="PTHR30185">
    <property type="entry name" value="CRYPTIC BETA-GLUCOSIDE BGL OPERON ANTITERMINATOR"/>
    <property type="match status" value="1"/>
</dbReference>
<dbReference type="GO" id="GO:0006355">
    <property type="term" value="P:regulation of DNA-templated transcription"/>
    <property type="evidence" value="ECO:0007669"/>
    <property type="project" value="InterPro"/>
</dbReference>
<proteinExistence type="predicted"/>
<keyword evidence="2" id="KW-0805">Transcription regulation</keyword>
<dbReference type="SUPFAM" id="SSF50151">
    <property type="entry name" value="SacY-like RNA-binding domain"/>
    <property type="match status" value="1"/>
</dbReference>
<dbReference type="InterPro" id="IPR050661">
    <property type="entry name" value="BglG_antiterminators"/>
</dbReference>
<keyword evidence="3" id="KW-0804">Transcription</keyword>
<dbReference type="Gene3D" id="1.10.1790.10">
    <property type="entry name" value="PRD domain"/>
    <property type="match status" value="2"/>
</dbReference>
<dbReference type="Pfam" id="PF03123">
    <property type="entry name" value="CAT_RBD"/>
    <property type="match status" value="1"/>
</dbReference>
<sequence>MKVLRVLNNNVVLAIKDGAEVVLTGWGVGFQKKPGEDVDQGKVTQVFVPENNRDADHMASLLAEVPLEYLDLSTELIASVSAELDSPVGSATVVALADHLQMAVKRNELEPELTSKHNPLSAEVHHLYPEETRLAGEILERTNDWLAEKGISPLPPSEVVAISLHLVNAGFRTEDLAETYVMTGVFEQLFEVIDSSFGITLDRQSVNAARFITHMRYFFVRVHHDGQLNDGMSVLRNSLEISHPDSIACAERLSQILSLRLGAELSSDEQTYLALHVARLAEDRGTSSD</sequence>
<dbReference type="EMBL" id="AP017369">
    <property type="protein sequence ID" value="BAU97195.1"/>
    <property type="molecule type" value="Genomic_DNA"/>
</dbReference>
<dbReference type="SUPFAM" id="SSF63520">
    <property type="entry name" value="PTS-regulatory domain, PRD"/>
    <property type="match status" value="2"/>
</dbReference>
<dbReference type="Gene3D" id="2.30.24.10">
    <property type="entry name" value="CAT RNA-binding domain"/>
    <property type="match status" value="1"/>
</dbReference>
<organism evidence="5 6">
    <name type="scientific">Corynebacterium suranareeae</name>
    <dbReference type="NCBI Taxonomy" id="2506452"/>
    <lineage>
        <taxon>Bacteria</taxon>
        <taxon>Bacillati</taxon>
        <taxon>Actinomycetota</taxon>
        <taxon>Actinomycetes</taxon>
        <taxon>Mycobacteriales</taxon>
        <taxon>Corynebacteriaceae</taxon>
        <taxon>Corynebacterium</taxon>
    </lineage>
</organism>
<dbReference type="Pfam" id="PF00874">
    <property type="entry name" value="PRD"/>
    <property type="match status" value="2"/>
</dbReference>
<accession>A0A169S655</accession>
<dbReference type="InterPro" id="IPR011608">
    <property type="entry name" value="PRD"/>
</dbReference>
<keyword evidence="6" id="KW-1185">Reference proteome</keyword>
<dbReference type="PROSITE" id="PS51372">
    <property type="entry name" value="PRD_2"/>
    <property type="match status" value="2"/>
</dbReference>
<evidence type="ECO:0000313" key="5">
    <source>
        <dbReference type="EMBL" id="BAU97195.1"/>
    </source>
</evidence>
<dbReference type="GO" id="GO:0003723">
    <property type="term" value="F:RNA binding"/>
    <property type="evidence" value="ECO:0007669"/>
    <property type="project" value="InterPro"/>
</dbReference>
<dbReference type="SMART" id="SM01061">
    <property type="entry name" value="CAT_RBD"/>
    <property type="match status" value="1"/>
</dbReference>
<dbReference type="InterPro" id="IPR036634">
    <property type="entry name" value="PRD_sf"/>
</dbReference>
<name>A0A169S655_9CORY</name>
<dbReference type="KEGG" id="csur:N24_2933"/>
<evidence type="ECO:0000256" key="2">
    <source>
        <dbReference type="ARBA" id="ARBA00023015"/>
    </source>
</evidence>
<dbReference type="Proteomes" id="UP000218244">
    <property type="component" value="Chromosome"/>
</dbReference>
<protein>
    <submittedName>
        <fullName evidence="5">Beta-glucoside operon antiterminator</fullName>
    </submittedName>
</protein>